<accession>A0A6I2R426</accession>
<evidence type="ECO:0000313" key="2">
    <source>
        <dbReference type="EMBL" id="MSB19760.1"/>
    </source>
</evidence>
<keyword evidence="1" id="KW-0472">Membrane</keyword>
<keyword evidence="2" id="KW-0723">Serine/threonine-protein kinase</keyword>
<organism evidence="2 3">
    <name type="scientific">Flavonifractor plautii</name>
    <name type="common">Fusobacterium plautii</name>
    <dbReference type="NCBI Taxonomy" id="292800"/>
    <lineage>
        <taxon>Bacteria</taxon>
        <taxon>Bacillati</taxon>
        <taxon>Bacillota</taxon>
        <taxon>Clostridia</taxon>
        <taxon>Eubacteriales</taxon>
        <taxon>Oscillospiraceae</taxon>
        <taxon>Flavonifractor</taxon>
    </lineage>
</organism>
<sequence length="106" mass="11704">MVLAFVAAMGIPSAIMGLIIWRLERRIDKREKEQAAQEQGQKDLFVLIVQGTNAAIALGEATARAVQRIPDAHCNGDMHDALDYAADIKHKQKDFLTRQGVSSLMD</sequence>
<dbReference type="EMBL" id="WKPR01000007">
    <property type="protein sequence ID" value="MSB19760.1"/>
    <property type="molecule type" value="Genomic_DNA"/>
</dbReference>
<dbReference type="AlphaFoldDB" id="A0A6I2R426"/>
<feature type="transmembrane region" description="Helical" evidence="1">
    <location>
        <begin position="6"/>
        <end position="23"/>
    </location>
</feature>
<keyword evidence="2" id="KW-0418">Kinase</keyword>
<keyword evidence="2" id="KW-0808">Transferase</keyword>
<proteinExistence type="predicted"/>
<keyword evidence="1" id="KW-0812">Transmembrane</keyword>
<name>A0A6I2R426_FLAPL</name>
<evidence type="ECO:0000313" key="3">
    <source>
        <dbReference type="Proteomes" id="UP000434475"/>
    </source>
</evidence>
<keyword evidence="1" id="KW-1133">Transmembrane helix</keyword>
<dbReference type="GO" id="GO:0004674">
    <property type="term" value="F:protein serine/threonine kinase activity"/>
    <property type="evidence" value="ECO:0007669"/>
    <property type="project" value="UniProtKB-KW"/>
</dbReference>
<comment type="caution">
    <text evidence="2">The sequence shown here is derived from an EMBL/GenBank/DDBJ whole genome shotgun (WGS) entry which is preliminary data.</text>
</comment>
<protein>
    <submittedName>
        <fullName evidence="2">Serine/threonine protein kinase</fullName>
    </submittedName>
</protein>
<gene>
    <name evidence="2" type="ORF">GKE97_09530</name>
</gene>
<reference evidence="2 3" key="1">
    <citation type="journal article" date="2019" name="Nat. Med.">
        <title>A library of human gut bacterial isolates paired with longitudinal multiomics data enables mechanistic microbiome research.</title>
        <authorList>
            <person name="Poyet M."/>
            <person name="Groussin M."/>
            <person name="Gibbons S.M."/>
            <person name="Avila-Pacheco J."/>
            <person name="Jiang X."/>
            <person name="Kearney S.M."/>
            <person name="Perrotta A.R."/>
            <person name="Berdy B."/>
            <person name="Zhao S."/>
            <person name="Lieberman T.D."/>
            <person name="Swanson P.K."/>
            <person name="Smith M."/>
            <person name="Roesemann S."/>
            <person name="Alexander J.E."/>
            <person name="Rich S.A."/>
            <person name="Livny J."/>
            <person name="Vlamakis H."/>
            <person name="Clish C."/>
            <person name="Bullock K."/>
            <person name="Deik A."/>
            <person name="Scott J."/>
            <person name="Pierce K.A."/>
            <person name="Xavier R.J."/>
            <person name="Alm E.J."/>
        </authorList>
    </citation>
    <scope>NUCLEOTIDE SEQUENCE [LARGE SCALE GENOMIC DNA]</scope>
    <source>
        <strain evidence="2 3">BIOML-A2</strain>
    </source>
</reference>
<evidence type="ECO:0000256" key="1">
    <source>
        <dbReference type="SAM" id="Phobius"/>
    </source>
</evidence>
<dbReference type="Proteomes" id="UP000434475">
    <property type="component" value="Unassembled WGS sequence"/>
</dbReference>